<evidence type="ECO:0000256" key="1">
    <source>
        <dbReference type="ARBA" id="ARBA00022803"/>
    </source>
</evidence>
<dbReference type="Gene3D" id="1.25.40.10">
    <property type="entry name" value="Tetratricopeptide repeat domain"/>
    <property type="match status" value="4"/>
</dbReference>
<dbReference type="GO" id="GO:0005737">
    <property type="term" value="C:cytoplasm"/>
    <property type="evidence" value="ECO:0007669"/>
    <property type="project" value="TreeGrafter"/>
</dbReference>
<evidence type="ECO:0000256" key="3">
    <source>
        <dbReference type="PROSITE-ProRule" id="PRU00339"/>
    </source>
</evidence>
<dbReference type="SMART" id="SM00028">
    <property type="entry name" value="TPR"/>
    <property type="match status" value="7"/>
</dbReference>
<comment type="similarity">
    <text evidence="2">Belongs to the APC3/CDC27 family.</text>
</comment>
<feature type="repeat" description="TPR" evidence="3">
    <location>
        <begin position="634"/>
        <end position="667"/>
    </location>
</feature>
<dbReference type="GO" id="GO:0016567">
    <property type="term" value="P:protein ubiquitination"/>
    <property type="evidence" value="ECO:0007669"/>
    <property type="project" value="TreeGrafter"/>
</dbReference>
<accession>A0A6A6NQC3</accession>
<dbReference type="InterPro" id="IPR011990">
    <property type="entry name" value="TPR-like_helical_dom_sf"/>
</dbReference>
<feature type="compositionally biased region" description="Low complexity" evidence="4">
    <location>
        <begin position="391"/>
        <end position="411"/>
    </location>
</feature>
<feature type="repeat" description="TPR" evidence="3">
    <location>
        <begin position="702"/>
        <end position="735"/>
    </location>
</feature>
<reference evidence="5" key="1">
    <citation type="journal article" date="2020" name="Stud. Mycol.">
        <title>101 Dothideomycetes genomes: a test case for predicting lifestyles and emergence of pathogens.</title>
        <authorList>
            <person name="Haridas S."/>
            <person name="Albert R."/>
            <person name="Binder M."/>
            <person name="Bloem J."/>
            <person name="Labutti K."/>
            <person name="Salamov A."/>
            <person name="Andreopoulos B."/>
            <person name="Baker S."/>
            <person name="Barry K."/>
            <person name="Bills G."/>
            <person name="Bluhm B."/>
            <person name="Cannon C."/>
            <person name="Castanera R."/>
            <person name="Culley D."/>
            <person name="Daum C."/>
            <person name="Ezra D."/>
            <person name="Gonzalez J."/>
            <person name="Henrissat B."/>
            <person name="Kuo A."/>
            <person name="Liang C."/>
            <person name="Lipzen A."/>
            <person name="Lutzoni F."/>
            <person name="Magnuson J."/>
            <person name="Mondo S."/>
            <person name="Nolan M."/>
            <person name="Ohm R."/>
            <person name="Pangilinan J."/>
            <person name="Park H.-J."/>
            <person name="Ramirez L."/>
            <person name="Alfaro M."/>
            <person name="Sun H."/>
            <person name="Tritt A."/>
            <person name="Yoshinaga Y."/>
            <person name="Zwiers L.-H."/>
            <person name="Turgeon B."/>
            <person name="Goodwin S."/>
            <person name="Spatafora J."/>
            <person name="Crous P."/>
            <person name="Grigoriev I."/>
        </authorList>
    </citation>
    <scope>NUCLEOTIDE SEQUENCE</scope>
    <source>
        <strain evidence="5">ATCC 16933</strain>
    </source>
</reference>
<protein>
    <recommendedName>
        <fullName evidence="7">TPR-like protein</fullName>
    </recommendedName>
</protein>
<feature type="repeat" description="TPR" evidence="3">
    <location>
        <begin position="668"/>
        <end position="701"/>
    </location>
</feature>
<feature type="repeat" description="TPR" evidence="3">
    <location>
        <begin position="804"/>
        <end position="837"/>
    </location>
</feature>
<feature type="region of interest" description="Disordered" evidence="4">
    <location>
        <begin position="317"/>
        <end position="519"/>
    </location>
</feature>
<keyword evidence="6" id="KW-1185">Reference proteome</keyword>
<feature type="compositionally biased region" description="Low complexity" evidence="4">
    <location>
        <begin position="264"/>
        <end position="278"/>
    </location>
</feature>
<evidence type="ECO:0008006" key="7">
    <source>
        <dbReference type="Google" id="ProtNLM"/>
    </source>
</evidence>
<feature type="compositionally biased region" description="Low complexity" evidence="4">
    <location>
        <begin position="458"/>
        <end position="480"/>
    </location>
</feature>
<feature type="compositionally biased region" description="Basic and acidic residues" evidence="4">
    <location>
        <begin position="483"/>
        <end position="496"/>
    </location>
</feature>
<organism evidence="5 6">
    <name type="scientific">Lineolata rhizophorae</name>
    <dbReference type="NCBI Taxonomy" id="578093"/>
    <lineage>
        <taxon>Eukaryota</taxon>
        <taxon>Fungi</taxon>
        <taxon>Dikarya</taxon>
        <taxon>Ascomycota</taxon>
        <taxon>Pezizomycotina</taxon>
        <taxon>Dothideomycetes</taxon>
        <taxon>Dothideomycetes incertae sedis</taxon>
        <taxon>Lineolatales</taxon>
        <taxon>Lineolataceae</taxon>
        <taxon>Lineolata</taxon>
    </lineage>
</organism>
<dbReference type="GO" id="GO:0007091">
    <property type="term" value="P:metaphase/anaphase transition of mitotic cell cycle"/>
    <property type="evidence" value="ECO:0007669"/>
    <property type="project" value="TreeGrafter"/>
</dbReference>
<dbReference type="EMBL" id="MU001694">
    <property type="protein sequence ID" value="KAF2453899.1"/>
    <property type="molecule type" value="Genomic_DNA"/>
</dbReference>
<dbReference type="SUPFAM" id="SSF48452">
    <property type="entry name" value="TPR-like"/>
    <property type="match status" value="3"/>
</dbReference>
<dbReference type="Proteomes" id="UP000799766">
    <property type="component" value="Unassembled WGS sequence"/>
</dbReference>
<evidence type="ECO:0000313" key="5">
    <source>
        <dbReference type="EMBL" id="KAF2453899.1"/>
    </source>
</evidence>
<evidence type="ECO:0000256" key="4">
    <source>
        <dbReference type="SAM" id="MobiDB-lite"/>
    </source>
</evidence>
<name>A0A6A6NQC3_9PEZI</name>
<dbReference type="Pfam" id="PF13432">
    <property type="entry name" value="TPR_16"/>
    <property type="match status" value="1"/>
</dbReference>
<dbReference type="PANTHER" id="PTHR12558:SF13">
    <property type="entry name" value="CELL DIVISION CYCLE PROTEIN 27 HOMOLOG"/>
    <property type="match status" value="1"/>
</dbReference>
<feature type="region of interest" description="Disordered" evidence="4">
    <location>
        <begin position="226"/>
        <end position="278"/>
    </location>
</feature>
<dbReference type="PANTHER" id="PTHR12558">
    <property type="entry name" value="CELL DIVISION CYCLE 16,23,27"/>
    <property type="match status" value="1"/>
</dbReference>
<dbReference type="GO" id="GO:0005680">
    <property type="term" value="C:anaphase-promoting complex"/>
    <property type="evidence" value="ECO:0007669"/>
    <property type="project" value="TreeGrafter"/>
</dbReference>
<gene>
    <name evidence="5" type="ORF">BDY21DRAFT_387817</name>
</gene>
<dbReference type="InterPro" id="IPR019734">
    <property type="entry name" value="TPR_rpt"/>
</dbReference>
<proteinExistence type="inferred from homology"/>
<dbReference type="OrthoDB" id="329563at2759"/>
<dbReference type="GO" id="GO:0051301">
    <property type="term" value="P:cell division"/>
    <property type="evidence" value="ECO:0007669"/>
    <property type="project" value="TreeGrafter"/>
</dbReference>
<feature type="compositionally biased region" description="Polar residues" evidence="4">
    <location>
        <begin position="430"/>
        <end position="439"/>
    </location>
</feature>
<dbReference type="PROSITE" id="PS50005">
    <property type="entry name" value="TPR"/>
    <property type="match status" value="4"/>
</dbReference>
<dbReference type="AlphaFoldDB" id="A0A6A6NQC3"/>
<sequence>MPSLTTTATASSTASTNPSIASHLRHLVYYHLDNEAAHNAHFFATRLQALEPRSADAAHLVALCSLRLGHLRAAYDTAKDRIAVVVVGGSGIKGGGQQAQQQWHMGCAYVFAQACLALELFSEGITALERAARGGWVGQRSGFYKHSETTRRHLPDAPAVNCLLGKLWRAHGDVHKAVDYYVDALKENPFIWDAFQDLCDMGVDVRASNVFRMSPELAAAAGLTSRASSPTIGGAGGAQAPRQGHHGSIATPGNDPFSSTSRTGSDLGLNPGGSNLLSRLNETTTRYLDIETPSGNGIKPQQHDEDVLMGDAVPAVEGEPPTAPMRRPTRAVQAISSSDQTAVDAPRMRPITTRSRLKTGSETADAPEPNRTLPVPTHKRTISGHAPTHNSSTTGSASTTASTADASSSTAPQRRSARLFSQIRAPGSTKLATSGNSTRDIAAADSAKDKRELRKVRATGTKGSRSAASSTSTVGRVVSGNRKLHEPGDRDGKEAGSRPPSVASGATTQHQVMEPQPDPREREALAWLVELFSKLGAGYYHLSRHQSREALQAFSSITPPAQRDTAWVLAQMGRAYHDGFANVEAAECFARVRKIEPARLGDLEVYSTVLWMLKRDVELAFLAHELSDQDRLAPQTWIAVGNSFSLQREHAQAISCFRRATQLDGRFAYAFTLTGHEHFQNEEYERAMAAYRLAVAADARHYNGWYGLGRVFEKMGKLDAAEVHYNAAARLHPRHAVLALCVGDVLCKMGRPQSALTKYALACELDARNRFAHFKRARVLMTLRRGREALAELLVLKDQVPDEANVHFMLGRAYKMLKEPAVALRHYTIAMNLDPKRYGWLKASHYVKEAMENLNEEDDEDLYDDEGV</sequence>
<keyword evidence="1 3" id="KW-0802">TPR repeat</keyword>
<evidence type="ECO:0000256" key="2">
    <source>
        <dbReference type="ARBA" id="ARBA00038210"/>
    </source>
</evidence>
<evidence type="ECO:0000313" key="6">
    <source>
        <dbReference type="Proteomes" id="UP000799766"/>
    </source>
</evidence>
<feature type="compositionally biased region" description="Polar residues" evidence="4">
    <location>
        <begin position="352"/>
        <end position="362"/>
    </location>
</feature>
<dbReference type="GO" id="GO:0031145">
    <property type="term" value="P:anaphase-promoting complex-dependent catabolic process"/>
    <property type="evidence" value="ECO:0007669"/>
    <property type="project" value="TreeGrafter"/>
</dbReference>